<gene>
    <name evidence="2" type="ORF">EVJ58_g8582</name>
</gene>
<proteinExistence type="predicted"/>
<protein>
    <submittedName>
        <fullName evidence="2">Uncharacterized protein</fullName>
    </submittedName>
</protein>
<evidence type="ECO:0000313" key="3">
    <source>
        <dbReference type="Proteomes" id="UP000298390"/>
    </source>
</evidence>
<dbReference type="AlphaFoldDB" id="A0A4Y9Y0J0"/>
<dbReference type="EMBL" id="SEKV01000646">
    <property type="protein sequence ID" value="TFY54911.1"/>
    <property type="molecule type" value="Genomic_DNA"/>
</dbReference>
<feature type="compositionally biased region" description="Polar residues" evidence="1">
    <location>
        <begin position="1"/>
        <end position="12"/>
    </location>
</feature>
<evidence type="ECO:0000313" key="2">
    <source>
        <dbReference type="EMBL" id="TFY54911.1"/>
    </source>
</evidence>
<organism evidence="2 3">
    <name type="scientific">Rhodofomes roseus</name>
    <dbReference type="NCBI Taxonomy" id="34475"/>
    <lineage>
        <taxon>Eukaryota</taxon>
        <taxon>Fungi</taxon>
        <taxon>Dikarya</taxon>
        <taxon>Basidiomycota</taxon>
        <taxon>Agaricomycotina</taxon>
        <taxon>Agaricomycetes</taxon>
        <taxon>Polyporales</taxon>
        <taxon>Rhodofomes</taxon>
    </lineage>
</organism>
<dbReference type="Proteomes" id="UP000298390">
    <property type="component" value="Unassembled WGS sequence"/>
</dbReference>
<evidence type="ECO:0000256" key="1">
    <source>
        <dbReference type="SAM" id="MobiDB-lite"/>
    </source>
</evidence>
<accession>A0A4Y9Y0J0</accession>
<feature type="compositionally biased region" description="Basic and acidic residues" evidence="1">
    <location>
        <begin position="16"/>
        <end position="25"/>
    </location>
</feature>
<feature type="region of interest" description="Disordered" evidence="1">
    <location>
        <begin position="1"/>
        <end position="37"/>
    </location>
</feature>
<sequence length="59" mass="6517">MSMGSPSDTSDLSIDEVNHLGDHTIRGNAAVDEDRQKSKVLKKYKEAGEKVLSIFQSPR</sequence>
<dbReference type="STRING" id="34475.A0A4Y9Y0J0"/>
<name>A0A4Y9Y0J0_9APHY</name>
<comment type="caution">
    <text evidence="2">The sequence shown here is derived from an EMBL/GenBank/DDBJ whole genome shotgun (WGS) entry which is preliminary data.</text>
</comment>
<reference evidence="2 3" key="1">
    <citation type="submission" date="2019-01" db="EMBL/GenBank/DDBJ databases">
        <title>Genome sequencing of the rare red list fungi Fomitopsis rosea.</title>
        <authorList>
            <person name="Buettner E."/>
            <person name="Kellner H."/>
        </authorList>
    </citation>
    <scope>NUCLEOTIDE SEQUENCE [LARGE SCALE GENOMIC DNA]</scope>
    <source>
        <strain evidence="2 3">DSM 105464</strain>
    </source>
</reference>